<keyword evidence="2 12" id="KW-0575">Peroxidase</keyword>
<keyword evidence="3 9" id="KW-0349">Heme</keyword>
<feature type="binding site" evidence="9">
    <location>
        <position position="336"/>
    </location>
    <ligand>
        <name>Ca(2+)</name>
        <dbReference type="ChEBI" id="CHEBI:29108"/>
        <label>2</label>
    </ligand>
</feature>
<dbReference type="GO" id="GO:0046872">
    <property type="term" value="F:metal ion binding"/>
    <property type="evidence" value="ECO:0007669"/>
    <property type="project" value="UniProtKB-UniRule"/>
</dbReference>
<feature type="region of interest" description="Disordered" evidence="13">
    <location>
        <begin position="45"/>
        <end position="95"/>
    </location>
</feature>
<evidence type="ECO:0000259" key="14">
    <source>
        <dbReference type="PROSITE" id="PS50873"/>
    </source>
</evidence>
<dbReference type="AlphaFoldDB" id="A0A1Y2MCP4"/>
<evidence type="ECO:0000256" key="2">
    <source>
        <dbReference type="ARBA" id="ARBA00022559"/>
    </source>
</evidence>
<dbReference type="GO" id="GO:0000302">
    <property type="term" value="P:response to reactive oxygen species"/>
    <property type="evidence" value="ECO:0007669"/>
    <property type="project" value="TreeGrafter"/>
</dbReference>
<evidence type="ECO:0000256" key="13">
    <source>
        <dbReference type="SAM" id="MobiDB-lite"/>
    </source>
</evidence>
<dbReference type="Gene3D" id="1.10.420.10">
    <property type="entry name" value="Peroxidase, domain 2"/>
    <property type="match status" value="1"/>
</dbReference>
<keyword evidence="9 12" id="KW-0106">Calcium</keyword>
<feature type="disulfide bond" evidence="11">
    <location>
        <begin position="152"/>
        <end position="410"/>
    </location>
</feature>
<feature type="binding site" evidence="9">
    <location>
        <position position="329"/>
    </location>
    <ligand>
        <name>Ca(2+)</name>
        <dbReference type="ChEBI" id="CHEBI:29108"/>
        <label>2</label>
    </ligand>
</feature>
<gene>
    <name evidence="15" type="ORF">B5807_00596</name>
</gene>
<dbReference type="Pfam" id="PF00141">
    <property type="entry name" value="peroxidase"/>
    <property type="match status" value="1"/>
</dbReference>
<evidence type="ECO:0000256" key="12">
    <source>
        <dbReference type="RuleBase" id="RU363051"/>
    </source>
</evidence>
<keyword evidence="12" id="KW-0732">Signal</keyword>
<evidence type="ECO:0000256" key="9">
    <source>
        <dbReference type="PIRSR" id="PIRSR601621-2"/>
    </source>
</evidence>
<dbReference type="PROSITE" id="PS00436">
    <property type="entry name" value="PEROXIDASE_2"/>
    <property type="match status" value="1"/>
</dbReference>
<keyword evidence="6 9" id="KW-0408">Iron</keyword>
<keyword evidence="16" id="KW-1185">Reference proteome</keyword>
<keyword evidence="5 12" id="KW-0560">Oxidoreductase</keyword>
<dbReference type="Gene3D" id="1.10.520.10">
    <property type="match status" value="1"/>
</dbReference>
<feature type="binding site" evidence="9">
    <location>
        <position position="331"/>
    </location>
    <ligand>
        <name>Ca(2+)</name>
        <dbReference type="ChEBI" id="CHEBI:29108"/>
        <label>2</label>
    </ligand>
</feature>
<dbReference type="GO" id="GO:0004601">
    <property type="term" value="F:peroxidase activity"/>
    <property type="evidence" value="ECO:0007669"/>
    <property type="project" value="UniProtKB-KW"/>
</dbReference>
<name>A0A1Y2MCP4_EPING</name>
<feature type="binding site" evidence="9">
    <location>
        <position position="201"/>
    </location>
    <ligand>
        <name>Ca(2+)</name>
        <dbReference type="ChEBI" id="CHEBI:29108"/>
        <label>1</label>
    </ligand>
</feature>
<dbReference type="InterPro" id="IPR001621">
    <property type="entry name" value="Ligninase"/>
</dbReference>
<dbReference type="PRINTS" id="PR00458">
    <property type="entry name" value="PEROXIDASE"/>
</dbReference>
<feature type="site" description="Transition state stabilizer" evidence="10">
    <location>
        <position position="182"/>
    </location>
</feature>
<accession>A0A1Y2MCP4</accession>
<dbReference type="InterPro" id="IPR019794">
    <property type="entry name" value="Peroxidases_AS"/>
</dbReference>
<feature type="signal peptide" evidence="12">
    <location>
        <begin position="1"/>
        <end position="22"/>
    </location>
</feature>
<feature type="compositionally biased region" description="Basic residues" evidence="13">
    <location>
        <begin position="45"/>
        <end position="54"/>
    </location>
</feature>
<reference evidence="15 16" key="1">
    <citation type="journal article" date="2017" name="Genome Announc.">
        <title>Genome sequence of the saprophytic ascomycete Epicoccum nigrum ICMP 19927 strain isolated from New Zealand.</title>
        <authorList>
            <person name="Fokin M."/>
            <person name="Fleetwood D."/>
            <person name="Weir B.S."/>
            <person name="Villas-Boas S.G."/>
        </authorList>
    </citation>
    <scope>NUCLEOTIDE SEQUENCE [LARGE SCALE GENOMIC DNA]</scope>
    <source>
        <strain evidence="15 16">ICMP 19927</strain>
    </source>
</reference>
<comment type="cofactor">
    <cofactor evidence="9">
        <name>heme b</name>
        <dbReference type="ChEBI" id="CHEBI:60344"/>
    </cofactor>
    <text evidence="9">Binds 1 heme b (iron(II)-protoporphyrin IX) group per subunit.</text>
</comment>
<evidence type="ECO:0000256" key="4">
    <source>
        <dbReference type="ARBA" id="ARBA00022723"/>
    </source>
</evidence>
<dbReference type="GO" id="GO:0034599">
    <property type="term" value="P:cellular response to oxidative stress"/>
    <property type="evidence" value="ECO:0007669"/>
    <property type="project" value="InterPro"/>
</dbReference>
<feature type="domain" description="Plant heme peroxidase family profile" evidence="14">
    <location>
        <begin position="199"/>
        <end position="312"/>
    </location>
</feature>
<evidence type="ECO:0000256" key="3">
    <source>
        <dbReference type="ARBA" id="ARBA00022617"/>
    </source>
</evidence>
<dbReference type="InParanoid" id="A0A1Y2MCP4"/>
<evidence type="ECO:0000256" key="11">
    <source>
        <dbReference type="PIRSR" id="PIRSR601621-4"/>
    </source>
</evidence>
<protein>
    <recommendedName>
        <fullName evidence="12">Peroxidase</fullName>
        <ecNumber evidence="12">1.11.1.-</ecNumber>
    </recommendedName>
</protein>
<dbReference type="InterPro" id="IPR010255">
    <property type="entry name" value="Haem_peroxidase_sf"/>
</dbReference>
<dbReference type="EC" id="1.11.1.-" evidence="12"/>
<dbReference type="GO" id="GO:0042744">
    <property type="term" value="P:hydrogen peroxide catabolic process"/>
    <property type="evidence" value="ECO:0007669"/>
    <property type="project" value="TreeGrafter"/>
</dbReference>
<keyword evidence="7" id="KW-0325">Glycoprotein</keyword>
<comment type="cofactor">
    <cofactor evidence="9 12">
        <name>Ca(2+)</name>
        <dbReference type="ChEBI" id="CHEBI:29108"/>
    </cofactor>
    <text evidence="9 12">Binds 2 calcium ions per subunit.</text>
</comment>
<feature type="binding site" evidence="9">
    <location>
        <position position="312"/>
    </location>
    <ligand>
        <name>Ca(2+)</name>
        <dbReference type="ChEBI" id="CHEBI:29108"/>
        <label>2</label>
    </ligand>
</feature>
<dbReference type="EMBL" id="KZ107838">
    <property type="protein sequence ID" value="OSS53903.1"/>
    <property type="molecule type" value="Genomic_DNA"/>
</dbReference>
<dbReference type="OMA" id="TFHANIG"/>
<comment type="similarity">
    <text evidence="1 12">Belongs to the peroxidase family. Ligninase subfamily.</text>
</comment>
<evidence type="ECO:0000313" key="16">
    <source>
        <dbReference type="Proteomes" id="UP000193240"/>
    </source>
</evidence>
<evidence type="ECO:0000256" key="1">
    <source>
        <dbReference type="ARBA" id="ARBA00006089"/>
    </source>
</evidence>
<dbReference type="PANTHER" id="PTHR31356">
    <property type="entry name" value="THYLAKOID LUMENAL 29 KDA PROTEIN, CHLOROPLASTIC-RELATED"/>
    <property type="match status" value="1"/>
</dbReference>
<evidence type="ECO:0000256" key="5">
    <source>
        <dbReference type="ARBA" id="ARBA00023002"/>
    </source>
</evidence>
<dbReference type="FunFam" id="1.10.520.10:FF:000021">
    <property type="entry name" value="Peroxidase"/>
    <property type="match status" value="1"/>
</dbReference>
<evidence type="ECO:0000256" key="8">
    <source>
        <dbReference type="PIRSR" id="PIRSR601621-1"/>
    </source>
</evidence>
<feature type="binding site" evidence="9">
    <location>
        <position position="199"/>
    </location>
    <ligand>
        <name>Ca(2+)</name>
        <dbReference type="ChEBI" id="CHEBI:29108"/>
        <label>1</label>
    </ligand>
</feature>
<sequence length="431" mass="46738">MKLSMIVIGAISASTIFECTYAYPGMGSTIREIEERIQQRNYRTGFHRLPKRQSAKIDNPNAVDPIEAADPNAATDPNEVEDPNEAEDPTEIKDPAEEVEAPLIGDIKDGGSTPVGQAIARIITEQESGQSDVGGYKIPGQLGSAKCKADTCCVWAFVSMQLTNLFRGQSGRCNKYARAAIRLGFHDAGTWEEGLDHGGADGSIILAKEEMSRPDNKGLQDIVRALGNLHRQTFKQHGVGMADLIQFAAKHAVVTCPLGPRIRTFVGRKDSSRPNQDGLLPGINDSADRLISLFQAKTIGPHELVALLGAHTTSQQNHMDASRAGAPQDGTPGVWDTLFYNQTLGLGPLPKAVLRLPSDVVLAQDPRTSREWAKFSQGPEGQSDWSEDYAYGYIRLSLLGVNNINYLTECTKVLPMPTKSFRGAGDLLIAD</sequence>
<feature type="binding site" evidence="9">
    <location>
        <position position="187"/>
    </location>
    <ligand>
        <name>Ca(2+)</name>
        <dbReference type="ChEBI" id="CHEBI:29108"/>
        <label>1</label>
    </ligand>
</feature>
<evidence type="ECO:0000256" key="10">
    <source>
        <dbReference type="PIRSR" id="PIRSR601621-3"/>
    </source>
</evidence>
<feature type="active site" description="Proton acceptor" evidence="8">
    <location>
        <position position="186"/>
    </location>
</feature>
<dbReference type="STRING" id="105696.A0A1Y2MCP4"/>
<dbReference type="InterPro" id="IPR002016">
    <property type="entry name" value="Haem_peroxidase"/>
</dbReference>
<evidence type="ECO:0000256" key="7">
    <source>
        <dbReference type="ARBA" id="ARBA00023180"/>
    </source>
</evidence>
<proteinExistence type="inferred from homology"/>
<dbReference type="PANTHER" id="PTHR31356:SF66">
    <property type="entry name" value="CATALASE-PEROXIDASE"/>
    <property type="match status" value="1"/>
</dbReference>
<dbReference type="SUPFAM" id="SSF48113">
    <property type="entry name" value="Heme-dependent peroxidases"/>
    <property type="match status" value="1"/>
</dbReference>
<feature type="binding site" evidence="9">
    <location>
        <position position="203"/>
    </location>
    <ligand>
        <name>Ca(2+)</name>
        <dbReference type="ChEBI" id="CHEBI:29108"/>
        <label>1</label>
    </ligand>
</feature>
<feature type="compositionally biased region" description="Acidic residues" evidence="13">
    <location>
        <begin position="78"/>
        <end position="89"/>
    </location>
</feature>
<dbReference type="Proteomes" id="UP000193240">
    <property type="component" value="Unassembled WGS sequence"/>
</dbReference>
<organism evidence="15 16">
    <name type="scientific">Epicoccum nigrum</name>
    <name type="common">Soil fungus</name>
    <name type="synonym">Epicoccum purpurascens</name>
    <dbReference type="NCBI Taxonomy" id="105696"/>
    <lineage>
        <taxon>Eukaryota</taxon>
        <taxon>Fungi</taxon>
        <taxon>Dikarya</taxon>
        <taxon>Ascomycota</taxon>
        <taxon>Pezizomycotina</taxon>
        <taxon>Dothideomycetes</taxon>
        <taxon>Pleosporomycetidae</taxon>
        <taxon>Pleosporales</taxon>
        <taxon>Pleosporineae</taxon>
        <taxon>Didymellaceae</taxon>
        <taxon>Epicoccum</taxon>
    </lineage>
</organism>
<evidence type="ECO:0000313" key="15">
    <source>
        <dbReference type="EMBL" id="OSS53903.1"/>
    </source>
</evidence>
<feature type="binding site" description="axial binding residue" evidence="9">
    <location>
        <position position="311"/>
    </location>
    <ligand>
        <name>heme b</name>
        <dbReference type="ChEBI" id="CHEBI:60344"/>
    </ligand>
    <ligandPart>
        <name>Fe</name>
        <dbReference type="ChEBI" id="CHEBI:18248"/>
    </ligandPart>
</feature>
<keyword evidence="4 9" id="KW-0479">Metal-binding</keyword>
<feature type="chain" id="PRO_5011832856" description="Peroxidase" evidence="12">
    <location>
        <begin position="23"/>
        <end position="431"/>
    </location>
</feature>
<keyword evidence="11" id="KW-1015">Disulfide bond</keyword>
<dbReference type="InterPro" id="IPR044831">
    <property type="entry name" value="Ccp1-like"/>
</dbReference>
<dbReference type="PROSITE" id="PS50873">
    <property type="entry name" value="PEROXIDASE_4"/>
    <property type="match status" value="1"/>
</dbReference>
<feature type="disulfide bond" evidence="11">
    <location>
        <begin position="173"/>
        <end position="256"/>
    </location>
</feature>
<dbReference type="PRINTS" id="PR00462">
    <property type="entry name" value="LIGNINASE"/>
</dbReference>
<dbReference type="GO" id="GO:0020037">
    <property type="term" value="F:heme binding"/>
    <property type="evidence" value="ECO:0007669"/>
    <property type="project" value="UniProtKB-UniRule"/>
</dbReference>
<evidence type="ECO:0000256" key="6">
    <source>
        <dbReference type="ARBA" id="ARBA00023004"/>
    </source>
</evidence>